<protein>
    <submittedName>
        <fullName evidence="2">Uncharacterized protein</fullName>
    </submittedName>
</protein>
<sequence length="709" mass="78167">MFDSVMVPLFDAVYLTVAGPRSYEAQPPIQIFCVLLDLALPFSNLLAEPRGAMNPRTSRATPFQEPSVIVKIDHIEVEEDLPVVQMTDPPRSPTKRRVLDVASRTFRRPFKRRRTSKHSAEESVDLSCPLPQEDLHTARPLRLTAADSSEESSVVDINEVPSEITPADQAPPSSEGSRRKTSLVDRFKNIGNVADLFRRKDSVMTPGCPPEIGSPGIQSRGALEISHDNDQAWYTTADNGAMAFEGMAHFPNVSQFFSQRRITGESSIWYTTDEYLSWQDSFLETIKTTPATSLEANAEDRRWHNLTGYSPEPSSAREQSPQKSLVKNVFDLVFSWLSKRPSEKSQGKQPRLQDDLPPSPPLSSRDSLFPEITVRLAAPEGTPSSAIHPLTTLASVIPPMYNEDWTVVVGRNSLAIPEASCSSSDSSVPSRTLPLPRPDSRASNPIPATLPNDHHLAAPPPGRPHVRPYSSNESFGDSSTSLSSYGDSNLIAQPTGSVHQAVPNGAAASSSNAGAEGRSLPVDIPSSNNNNHRSSTYPEVTARPSEYHYLPSRTVFRVIDGSEASMRSYGRHGDRPGTPPLSSYHRHTIIPSSSTMQTPDLPSSQRPAVHRREISGELIFRMSAPPSPEDLTHSEPPWAAQRQLRMVVDEQHRPPGILAHQGSPEQSLSVRRELRRSRDDRLRPNWWTNALQGYEMQYGTLAADDSDAS</sequence>
<evidence type="ECO:0000313" key="3">
    <source>
        <dbReference type="Proteomes" id="UP000800039"/>
    </source>
</evidence>
<feature type="region of interest" description="Disordered" evidence="1">
    <location>
        <begin position="144"/>
        <end position="180"/>
    </location>
</feature>
<reference evidence="2" key="1">
    <citation type="submission" date="2020-01" db="EMBL/GenBank/DDBJ databases">
        <authorList>
            <consortium name="DOE Joint Genome Institute"/>
            <person name="Haridas S."/>
            <person name="Albert R."/>
            <person name="Binder M."/>
            <person name="Bloem J."/>
            <person name="Labutti K."/>
            <person name="Salamov A."/>
            <person name="Andreopoulos B."/>
            <person name="Baker S.E."/>
            <person name="Barry K."/>
            <person name="Bills G."/>
            <person name="Bluhm B.H."/>
            <person name="Cannon C."/>
            <person name="Castanera R."/>
            <person name="Culley D.E."/>
            <person name="Daum C."/>
            <person name="Ezra D."/>
            <person name="Gonzalez J.B."/>
            <person name="Henrissat B."/>
            <person name="Kuo A."/>
            <person name="Liang C."/>
            <person name="Lipzen A."/>
            <person name="Lutzoni F."/>
            <person name="Magnuson J."/>
            <person name="Mondo S."/>
            <person name="Nolan M."/>
            <person name="Ohm R."/>
            <person name="Pangilinan J."/>
            <person name="Park H.-J."/>
            <person name="Ramirez L."/>
            <person name="Alfaro M."/>
            <person name="Sun H."/>
            <person name="Tritt A."/>
            <person name="Yoshinaga Y."/>
            <person name="Zwiers L.-H."/>
            <person name="Turgeon B.G."/>
            <person name="Goodwin S.B."/>
            <person name="Spatafora J.W."/>
            <person name="Crous P.W."/>
            <person name="Grigoriev I.V."/>
        </authorList>
    </citation>
    <scope>NUCLEOTIDE SEQUENCE</scope>
    <source>
        <strain evidence="2">CBS 394.84</strain>
    </source>
</reference>
<feature type="region of interest" description="Disordered" evidence="1">
    <location>
        <begin position="110"/>
        <end position="131"/>
    </location>
</feature>
<dbReference type="EMBL" id="ML976620">
    <property type="protein sequence ID" value="KAF1840384.1"/>
    <property type="molecule type" value="Genomic_DNA"/>
</dbReference>
<dbReference type="GeneID" id="63854691"/>
<dbReference type="Proteomes" id="UP000800039">
    <property type="component" value="Unassembled WGS sequence"/>
</dbReference>
<feature type="compositionally biased region" description="Polar residues" evidence="1">
    <location>
        <begin position="525"/>
        <end position="538"/>
    </location>
</feature>
<dbReference type="RefSeq" id="XP_040782947.1">
    <property type="nucleotide sequence ID" value="XM_040937441.1"/>
</dbReference>
<organism evidence="2 3">
    <name type="scientific">Cucurbitaria berberidis CBS 394.84</name>
    <dbReference type="NCBI Taxonomy" id="1168544"/>
    <lineage>
        <taxon>Eukaryota</taxon>
        <taxon>Fungi</taxon>
        <taxon>Dikarya</taxon>
        <taxon>Ascomycota</taxon>
        <taxon>Pezizomycotina</taxon>
        <taxon>Dothideomycetes</taxon>
        <taxon>Pleosporomycetidae</taxon>
        <taxon>Pleosporales</taxon>
        <taxon>Pleosporineae</taxon>
        <taxon>Cucurbitariaceae</taxon>
        <taxon>Cucurbitaria</taxon>
    </lineage>
</organism>
<feature type="compositionally biased region" description="Low complexity" evidence="1">
    <location>
        <begin position="474"/>
        <end position="488"/>
    </location>
</feature>
<feature type="region of interest" description="Disordered" evidence="1">
    <location>
        <begin position="298"/>
        <end position="323"/>
    </location>
</feature>
<feature type="compositionally biased region" description="Low complexity" evidence="1">
    <location>
        <begin position="504"/>
        <end position="515"/>
    </location>
</feature>
<proteinExistence type="predicted"/>
<feature type="compositionally biased region" description="Basic and acidic residues" evidence="1">
    <location>
        <begin position="670"/>
        <end position="682"/>
    </location>
</feature>
<feature type="compositionally biased region" description="Low complexity" evidence="1">
    <location>
        <begin position="420"/>
        <end position="430"/>
    </location>
</feature>
<comment type="caution">
    <text evidence="2">The sequence shown here is derived from an EMBL/GenBank/DDBJ whole genome shotgun (WGS) entry which is preliminary data.</text>
</comment>
<feature type="region of interest" description="Disordered" evidence="1">
    <location>
        <begin position="341"/>
        <end position="366"/>
    </location>
</feature>
<dbReference type="AlphaFoldDB" id="A0A9P4G7X3"/>
<name>A0A9P4G7X3_9PLEO</name>
<dbReference type="OrthoDB" id="10682372at2759"/>
<evidence type="ECO:0000256" key="1">
    <source>
        <dbReference type="SAM" id="MobiDB-lite"/>
    </source>
</evidence>
<evidence type="ECO:0000313" key="2">
    <source>
        <dbReference type="EMBL" id="KAF1840384.1"/>
    </source>
</evidence>
<accession>A0A9P4G7X3</accession>
<feature type="compositionally biased region" description="Basic and acidic residues" evidence="1">
    <location>
        <begin position="341"/>
        <end position="354"/>
    </location>
</feature>
<feature type="region of interest" description="Disordered" evidence="1">
    <location>
        <begin position="655"/>
        <end position="682"/>
    </location>
</feature>
<keyword evidence="3" id="KW-1185">Reference proteome</keyword>
<gene>
    <name evidence="2" type="ORF">K460DRAFT_410975</name>
</gene>
<feature type="compositionally biased region" description="Polar residues" evidence="1">
    <location>
        <begin position="312"/>
        <end position="323"/>
    </location>
</feature>
<feature type="region of interest" description="Disordered" evidence="1">
    <location>
        <begin position="418"/>
        <end position="540"/>
    </location>
</feature>